<comment type="cofactor">
    <cofactor evidence="2">
        <name>heme b</name>
        <dbReference type="ChEBI" id="CHEBI:60344"/>
    </cofactor>
</comment>
<keyword evidence="9" id="KW-0106">Calcium</keyword>
<dbReference type="PANTHER" id="PTHR31388:SF5">
    <property type="entry name" value="PEROXIDASE"/>
    <property type="match status" value="1"/>
</dbReference>
<feature type="site" description="Transition state stabilizer" evidence="10">
    <location>
        <position position="149"/>
    </location>
</feature>
<dbReference type="PROSITE" id="PS00436">
    <property type="entry name" value="PEROXIDASE_2"/>
    <property type="match status" value="1"/>
</dbReference>
<feature type="binding site" evidence="9">
    <location>
        <position position="159"/>
    </location>
    <ligand>
        <name>Ca(2+)</name>
        <dbReference type="ChEBI" id="CHEBI:29108"/>
        <label>1</label>
    </ligand>
</feature>
<dbReference type="InterPro" id="IPR019794">
    <property type="entry name" value="Peroxidases_AS"/>
</dbReference>
<dbReference type="GO" id="GO:0046872">
    <property type="term" value="F:metal ion binding"/>
    <property type="evidence" value="ECO:0007669"/>
    <property type="project" value="UniProtKB-KW"/>
</dbReference>
<dbReference type="Proteomes" id="UP000077202">
    <property type="component" value="Unassembled WGS sequence"/>
</dbReference>
<feature type="disulfide bond" evidence="11">
    <location>
        <begin position="155"/>
        <end position="160"/>
    </location>
</feature>
<evidence type="ECO:0000256" key="6">
    <source>
        <dbReference type="ARBA" id="ARBA00023002"/>
    </source>
</evidence>
<evidence type="ECO:0000313" key="15">
    <source>
        <dbReference type="Proteomes" id="UP000077202"/>
    </source>
</evidence>
<dbReference type="InterPro" id="IPR000823">
    <property type="entry name" value="Peroxidase_pln"/>
</dbReference>
<keyword evidence="15" id="KW-1185">Reference proteome</keyword>
<dbReference type="Gene3D" id="1.10.520.10">
    <property type="match status" value="1"/>
</dbReference>
<dbReference type="InterPro" id="IPR002016">
    <property type="entry name" value="Haem_peroxidase"/>
</dbReference>
<protein>
    <recommendedName>
        <fullName evidence="13">Plant heme peroxidase family profile domain-containing protein</fullName>
    </recommendedName>
</protein>
<dbReference type="PRINTS" id="PR00461">
    <property type="entry name" value="PLPEROXIDASE"/>
</dbReference>
<dbReference type="SUPFAM" id="SSF48113">
    <property type="entry name" value="Heme-dependent peroxidases"/>
    <property type="match status" value="1"/>
</dbReference>
<keyword evidence="4" id="KW-0349">Heme</keyword>
<evidence type="ECO:0000256" key="11">
    <source>
        <dbReference type="PIRSR" id="PIRSR600823-5"/>
    </source>
</evidence>
<feature type="binding site" evidence="9">
    <location>
        <position position="161"/>
    </location>
    <ligand>
        <name>Ca(2+)</name>
        <dbReference type="ChEBI" id="CHEBI:29108"/>
        <label>1</label>
    </ligand>
</feature>
<comment type="similarity">
    <text evidence="12">Belongs to the peroxidase family.</text>
</comment>
<evidence type="ECO:0000256" key="7">
    <source>
        <dbReference type="ARBA" id="ARBA00023004"/>
    </source>
</evidence>
<keyword evidence="11" id="KW-1015">Disulfide bond</keyword>
<accession>A0A176WLJ9</accession>
<name>A0A176WLJ9_MARPO</name>
<dbReference type="GO" id="GO:0140825">
    <property type="term" value="F:lactoperoxidase activity"/>
    <property type="evidence" value="ECO:0007669"/>
    <property type="project" value="UniProtKB-EC"/>
</dbReference>
<keyword evidence="5 9" id="KW-0479">Metal-binding</keyword>
<organism evidence="14 15">
    <name type="scientific">Marchantia polymorpha subsp. ruderalis</name>
    <dbReference type="NCBI Taxonomy" id="1480154"/>
    <lineage>
        <taxon>Eukaryota</taxon>
        <taxon>Viridiplantae</taxon>
        <taxon>Streptophyta</taxon>
        <taxon>Embryophyta</taxon>
        <taxon>Marchantiophyta</taxon>
        <taxon>Marchantiopsida</taxon>
        <taxon>Marchantiidae</taxon>
        <taxon>Marchantiales</taxon>
        <taxon>Marchantiaceae</taxon>
        <taxon>Marchantia</taxon>
    </lineage>
</organism>
<feature type="domain" description="Plant heme peroxidase family profile" evidence="13">
    <location>
        <begin position="112"/>
        <end position="242"/>
    </location>
</feature>
<evidence type="ECO:0000256" key="9">
    <source>
        <dbReference type="PIRSR" id="PIRSR600823-3"/>
    </source>
</evidence>
<dbReference type="AlphaFoldDB" id="A0A176WLJ9"/>
<keyword evidence="3" id="KW-0575">Peroxidase</keyword>
<dbReference type="InterPro" id="IPR010255">
    <property type="entry name" value="Haem_peroxidase_sf"/>
</dbReference>
<reference evidence="14" key="1">
    <citation type="submission" date="2016-03" db="EMBL/GenBank/DDBJ databases">
        <title>Mechanisms controlling the formation of the plant cell surface in tip-growing cells are functionally conserved among land plants.</title>
        <authorList>
            <person name="Honkanen S."/>
            <person name="Jones V.A."/>
            <person name="Morieri G."/>
            <person name="Champion C."/>
            <person name="Hetherington A.J."/>
            <person name="Kelly S."/>
            <person name="Saint-Marcoux D."/>
            <person name="Proust H."/>
            <person name="Prescott H."/>
            <person name="Dolan L."/>
        </authorList>
    </citation>
    <scope>NUCLEOTIDE SEQUENCE [LARGE SCALE GENOMIC DNA]</scope>
    <source>
        <tissue evidence="14">Whole gametophyte</tissue>
    </source>
</reference>
<dbReference type="PANTHER" id="PTHR31388">
    <property type="entry name" value="PEROXIDASE 72-RELATED"/>
    <property type="match status" value="1"/>
</dbReference>
<proteinExistence type="inferred from homology"/>
<feature type="binding site" evidence="9">
    <location>
        <position position="176"/>
    </location>
    <ligand>
        <name>Ca(2+)</name>
        <dbReference type="ChEBI" id="CHEBI:29108"/>
        <label>1</label>
    </ligand>
</feature>
<dbReference type="GO" id="GO:0020037">
    <property type="term" value="F:heme binding"/>
    <property type="evidence" value="ECO:0007669"/>
    <property type="project" value="InterPro"/>
</dbReference>
<feature type="disulfide bond" evidence="11">
    <location>
        <begin position="122"/>
        <end position="203"/>
    </location>
</feature>
<evidence type="ECO:0000256" key="8">
    <source>
        <dbReference type="PIRSR" id="PIRSR600823-1"/>
    </source>
</evidence>
<comment type="catalytic activity">
    <reaction evidence="1">
        <text>2 a phenolic donor + H2O2 = 2 a phenolic radical donor + 2 H2O</text>
        <dbReference type="Rhea" id="RHEA:56136"/>
        <dbReference type="ChEBI" id="CHEBI:15377"/>
        <dbReference type="ChEBI" id="CHEBI:16240"/>
        <dbReference type="ChEBI" id="CHEBI:139520"/>
        <dbReference type="ChEBI" id="CHEBI:139521"/>
        <dbReference type="EC" id="1.11.1.7"/>
    </reaction>
</comment>
<keyword evidence="7" id="KW-0408">Iron</keyword>
<dbReference type="Pfam" id="PF00141">
    <property type="entry name" value="peroxidase"/>
    <property type="match status" value="1"/>
</dbReference>
<dbReference type="PROSITE" id="PS50873">
    <property type="entry name" value="PEROXIDASE_4"/>
    <property type="match status" value="1"/>
</dbReference>
<feature type="binding site" evidence="9">
    <location>
        <position position="154"/>
    </location>
    <ligand>
        <name>Ca(2+)</name>
        <dbReference type="ChEBI" id="CHEBI:29108"/>
        <label>1</label>
    </ligand>
</feature>
<evidence type="ECO:0000256" key="4">
    <source>
        <dbReference type="ARBA" id="ARBA00022617"/>
    </source>
</evidence>
<comment type="cofactor">
    <cofactor evidence="9">
        <name>Ca(2+)</name>
        <dbReference type="ChEBI" id="CHEBI:29108"/>
    </cofactor>
    <text evidence="9">Binds 2 calcium ions per subunit.</text>
</comment>
<sequence>MLTHSVQEHQVLQAVRCGTEEKRVIPHRNRVSLSQQFYTSMPLEVECEIKEYLALVTANYADRGAPTCTSKALEQQELSSIVGDKWTAEGGCDHRLWWPSASGWGRVVADAQLSPGFYHWTCPHAASVVKAKVDAFVEADRGLAADLMRLHFHDCFVRGCDGSVLLDSTDPNVLTEKSALLNNNSLRGFEQIDKIKMELECACPGVVSCADILALVARDATVKDGRCRYPFEEVGDTFTRWD</sequence>
<gene>
    <name evidence="14" type="ORF">AXG93_4142s1220</name>
</gene>
<feature type="active site" description="Proton acceptor" evidence="8">
    <location>
        <position position="153"/>
    </location>
</feature>
<evidence type="ECO:0000313" key="14">
    <source>
        <dbReference type="EMBL" id="OAE34037.1"/>
    </source>
</evidence>
<keyword evidence="6" id="KW-0560">Oxidoreductase</keyword>
<evidence type="ECO:0000256" key="3">
    <source>
        <dbReference type="ARBA" id="ARBA00022559"/>
    </source>
</evidence>
<dbReference type="PRINTS" id="PR00458">
    <property type="entry name" value="PEROXIDASE"/>
</dbReference>
<feature type="binding site" evidence="9">
    <location>
        <position position="163"/>
    </location>
    <ligand>
        <name>Ca(2+)</name>
        <dbReference type="ChEBI" id="CHEBI:29108"/>
        <label>1</label>
    </ligand>
</feature>
<dbReference type="GO" id="GO:0006979">
    <property type="term" value="P:response to oxidative stress"/>
    <property type="evidence" value="ECO:0007669"/>
    <property type="project" value="InterPro"/>
</dbReference>
<evidence type="ECO:0000256" key="2">
    <source>
        <dbReference type="ARBA" id="ARBA00001970"/>
    </source>
</evidence>
<evidence type="ECO:0000256" key="1">
    <source>
        <dbReference type="ARBA" id="ARBA00000189"/>
    </source>
</evidence>
<dbReference type="EMBL" id="LVLJ01000462">
    <property type="protein sequence ID" value="OAE34037.1"/>
    <property type="molecule type" value="Genomic_DNA"/>
</dbReference>
<evidence type="ECO:0000256" key="12">
    <source>
        <dbReference type="RuleBase" id="RU004241"/>
    </source>
</evidence>
<feature type="binding site" evidence="9">
    <location>
        <position position="157"/>
    </location>
    <ligand>
        <name>Ca(2+)</name>
        <dbReference type="ChEBI" id="CHEBI:29108"/>
        <label>1</label>
    </ligand>
</feature>
<comment type="caution">
    <text evidence="14">The sequence shown here is derived from an EMBL/GenBank/DDBJ whole genome shotgun (WGS) entry which is preliminary data.</text>
</comment>
<evidence type="ECO:0000259" key="13">
    <source>
        <dbReference type="PROSITE" id="PS50873"/>
    </source>
</evidence>
<evidence type="ECO:0000256" key="5">
    <source>
        <dbReference type="ARBA" id="ARBA00022723"/>
    </source>
</evidence>
<evidence type="ECO:0000256" key="10">
    <source>
        <dbReference type="PIRSR" id="PIRSR600823-4"/>
    </source>
</evidence>